<dbReference type="NCBIfam" id="TIGR04540">
    <property type="entry name" value="CLB_0814_fam"/>
    <property type="match status" value="1"/>
</dbReference>
<keyword evidence="2" id="KW-1185">Reference proteome</keyword>
<dbReference type="EMBL" id="BJYA01000018">
    <property type="protein sequence ID" value="GEN46750.1"/>
    <property type="molecule type" value="Genomic_DNA"/>
</dbReference>
<evidence type="ECO:0000313" key="1">
    <source>
        <dbReference type="EMBL" id="GEN46750.1"/>
    </source>
</evidence>
<evidence type="ECO:0000313" key="2">
    <source>
        <dbReference type="Proteomes" id="UP000321440"/>
    </source>
</evidence>
<name>A0A511W6M5_9BACI</name>
<proteinExistence type="predicted"/>
<comment type="caution">
    <text evidence="1">The sequence shown here is derived from an EMBL/GenBank/DDBJ whole genome shotgun (WGS) entry which is preliminary data.</text>
</comment>
<gene>
    <name evidence="1" type="ORF">AHA02nite_25260</name>
</gene>
<accession>A0A511W6M5</accession>
<reference evidence="1 2" key="1">
    <citation type="submission" date="2019-07" db="EMBL/GenBank/DDBJ databases">
        <title>Whole genome shotgun sequence of Alkalibacillus haloalkaliphilus NBRC 103110.</title>
        <authorList>
            <person name="Hosoyama A."/>
            <person name="Uohara A."/>
            <person name="Ohji S."/>
            <person name="Ichikawa N."/>
        </authorList>
    </citation>
    <scope>NUCLEOTIDE SEQUENCE [LARGE SCALE GENOMIC DNA]</scope>
    <source>
        <strain evidence="1 2">NBRC 103110</strain>
    </source>
</reference>
<organism evidence="1 2">
    <name type="scientific">Alkalibacillus haloalkaliphilus</name>
    <dbReference type="NCBI Taxonomy" id="94136"/>
    <lineage>
        <taxon>Bacteria</taxon>
        <taxon>Bacillati</taxon>
        <taxon>Bacillota</taxon>
        <taxon>Bacilli</taxon>
        <taxon>Bacillales</taxon>
        <taxon>Bacillaceae</taxon>
        <taxon>Alkalibacillus</taxon>
    </lineage>
</organism>
<evidence type="ECO:0008006" key="3">
    <source>
        <dbReference type="Google" id="ProtNLM"/>
    </source>
</evidence>
<protein>
    <recommendedName>
        <fullName evidence="3">Glycosyl transferase</fullName>
    </recommendedName>
</protein>
<dbReference type="AlphaFoldDB" id="A0A511W6M5"/>
<dbReference type="InterPro" id="IPR030902">
    <property type="entry name" value="CLB_0814_fam"/>
</dbReference>
<dbReference type="OrthoDB" id="2456252at2"/>
<dbReference type="Proteomes" id="UP000321440">
    <property type="component" value="Unassembled WGS sequence"/>
</dbReference>
<dbReference type="RefSeq" id="WP_146817816.1">
    <property type="nucleotide sequence ID" value="NZ_BJYA01000018.1"/>
</dbReference>
<sequence length="83" mass="9891">MEVKLFQRTQRDLADSINQVIDKYWEDSISEHEMVVMIKKLHVNNEKKLIKDGRYTTVIRQQCGKRRLEVVTNVLQSSEHYSI</sequence>